<dbReference type="Proteomes" id="UP000062912">
    <property type="component" value="Unassembled WGS sequence"/>
</dbReference>
<dbReference type="EMBL" id="LPJR01000070">
    <property type="protein sequence ID" value="KWF22392.1"/>
    <property type="molecule type" value="Genomic_DNA"/>
</dbReference>
<dbReference type="OrthoDB" id="5293641at2"/>
<feature type="domain" description="NnrU" evidence="6">
    <location>
        <begin position="3"/>
        <end position="190"/>
    </location>
</feature>
<reference evidence="7 8" key="1">
    <citation type="submission" date="2015-11" db="EMBL/GenBank/DDBJ databases">
        <title>Expanding the genomic diversity of Burkholderia species for the development of highly accurate diagnostics.</title>
        <authorList>
            <person name="Sahl J."/>
            <person name="Keim P."/>
            <person name="Wagner D."/>
        </authorList>
    </citation>
    <scope>NUCLEOTIDE SEQUENCE [LARGE SCALE GENOMIC DNA]</scope>
    <source>
        <strain evidence="7 8">MSMB368WGS</strain>
    </source>
</reference>
<keyword evidence="2 5" id="KW-0812">Transmembrane</keyword>
<evidence type="ECO:0000256" key="1">
    <source>
        <dbReference type="ARBA" id="ARBA00004141"/>
    </source>
</evidence>
<name>A0A132E9K0_9BURK</name>
<keyword evidence="4 5" id="KW-0472">Membrane</keyword>
<evidence type="ECO:0000256" key="2">
    <source>
        <dbReference type="ARBA" id="ARBA00022692"/>
    </source>
</evidence>
<feature type="transmembrane region" description="Helical" evidence="5">
    <location>
        <begin position="164"/>
        <end position="186"/>
    </location>
</feature>
<evidence type="ECO:0000259" key="6">
    <source>
        <dbReference type="Pfam" id="PF07298"/>
    </source>
</evidence>
<feature type="transmembrane region" description="Helical" evidence="5">
    <location>
        <begin position="40"/>
        <end position="59"/>
    </location>
</feature>
<dbReference type="AlphaFoldDB" id="A0A132E9K0"/>
<comment type="subcellular location">
    <subcellularLocation>
        <location evidence="1">Membrane</location>
        <topology evidence="1">Multi-pass membrane protein</topology>
    </subcellularLocation>
</comment>
<accession>A0A132E9K0</accession>
<protein>
    <submittedName>
        <fullName evidence="7">NnrU</fullName>
    </submittedName>
</protein>
<proteinExistence type="predicted"/>
<feature type="transmembrane region" description="Helical" evidence="5">
    <location>
        <begin position="113"/>
        <end position="143"/>
    </location>
</feature>
<keyword evidence="3 5" id="KW-1133">Transmembrane helix</keyword>
<dbReference type="Pfam" id="PF07298">
    <property type="entry name" value="NnrU"/>
    <property type="match status" value="1"/>
</dbReference>
<organism evidence="7 8">
    <name type="scientific">Burkholderia pseudomultivorans</name>
    <dbReference type="NCBI Taxonomy" id="1207504"/>
    <lineage>
        <taxon>Bacteria</taxon>
        <taxon>Pseudomonadati</taxon>
        <taxon>Pseudomonadota</taxon>
        <taxon>Betaproteobacteria</taxon>
        <taxon>Burkholderiales</taxon>
        <taxon>Burkholderiaceae</taxon>
        <taxon>Burkholderia</taxon>
        <taxon>Burkholderia cepacia complex</taxon>
    </lineage>
</organism>
<evidence type="ECO:0000256" key="4">
    <source>
        <dbReference type="ARBA" id="ARBA00023136"/>
    </source>
</evidence>
<evidence type="ECO:0000313" key="8">
    <source>
        <dbReference type="Proteomes" id="UP000062912"/>
    </source>
</evidence>
<evidence type="ECO:0000256" key="3">
    <source>
        <dbReference type="ARBA" id="ARBA00022989"/>
    </source>
</evidence>
<dbReference type="RefSeq" id="WP_060245601.1">
    <property type="nucleotide sequence ID" value="NZ_LPJR01000070.1"/>
</dbReference>
<evidence type="ECO:0000256" key="5">
    <source>
        <dbReference type="SAM" id="Phobius"/>
    </source>
</evidence>
<dbReference type="GO" id="GO:0016020">
    <property type="term" value="C:membrane"/>
    <property type="evidence" value="ECO:0007669"/>
    <property type="project" value="UniProtKB-SubCell"/>
</dbReference>
<gene>
    <name evidence="7" type="ORF">WT56_26495</name>
</gene>
<dbReference type="InterPro" id="IPR009915">
    <property type="entry name" value="NnrU_dom"/>
</dbReference>
<sequence>MLVLILGLAIFLGVHSVRIVADGWRSATIARIGEKGWKAGYSIASIIGLVLIVRGYGIARENATLLWVSPVGVRHLTGMLTAIAFVLIAASYVPRNRIKTLVGHPMVAGVMVWAVAHLLANGTLHAVVLFGAFFGWSLVDFVVSRARDRRDGVRYPAGGLRGDIVAVIGGVVVWAVFALFLHGWLIGVRPFG</sequence>
<comment type="caution">
    <text evidence="7">The sequence shown here is derived from an EMBL/GenBank/DDBJ whole genome shotgun (WGS) entry which is preliminary data.</text>
</comment>
<feature type="transmembrane region" description="Helical" evidence="5">
    <location>
        <begin position="71"/>
        <end position="93"/>
    </location>
</feature>
<evidence type="ECO:0000313" key="7">
    <source>
        <dbReference type="EMBL" id="KWF22392.1"/>
    </source>
</evidence>